<dbReference type="PANTHER" id="PTHR42693">
    <property type="entry name" value="ARYLSULFATASE FAMILY MEMBER"/>
    <property type="match status" value="1"/>
</dbReference>
<dbReference type="InterPro" id="IPR024607">
    <property type="entry name" value="Sulfatase_CS"/>
</dbReference>
<sequence>MSRPNVILILADDMGFADLGCTGSEIRTPNIDALAKGGTLLSAMYNCARCCPTRASLLTGLYPHNAGIGHMGANLGTPAYQGFLRNDSATVAEHLRASGYRTLMSGKWHVAGDFESRDYDSWRPGDVEHPTPRQRGFDRFFGIMDGATHFFSPHYMMEDDSRVEVLPDDFYFTDAITDKAIGMIEGAVQDDAPFFLYLAHTAPHWPLHAHPEDIARYDGVYAKGWDATRTARHETMNGLGVFQTQWDISPRDQDVHRWTDEAHPDWEAAKMATYAAMVDRMDQSIGTLVAALRRMEQLDNTLILFLSDNGGCAEFMAEDGWAQFYPDVTHDGRKITMGNVPGLHPGDAQTFQSYDKPWANVSNAPFRLFKHFVHEGGISTPLVAHWPNGFGPQPVRHAPSHVVDILPTILEATGVSYLKELDGHEIQPTQGESLLPLLQGTDWAREQPIFFEHEGNAAVRLGQFKLVRLHGQDWELYDMEADRTELHNLIHGEADRAKAMRRSYQNWADTVGVMDWNIALPKLLKAWKMDSADG</sequence>
<keyword evidence="7" id="KW-1185">Reference proteome</keyword>
<evidence type="ECO:0000313" key="6">
    <source>
        <dbReference type="EMBL" id="SLN59858.1"/>
    </source>
</evidence>
<evidence type="ECO:0000256" key="2">
    <source>
        <dbReference type="ARBA" id="ARBA00022723"/>
    </source>
</evidence>
<dbReference type="Gene3D" id="3.30.1120.10">
    <property type="match status" value="1"/>
</dbReference>
<keyword evidence="2" id="KW-0479">Metal-binding</keyword>
<dbReference type="EC" id="3.1.6.1" evidence="6"/>
<dbReference type="AlphaFoldDB" id="A0A1Y5TBA4"/>
<evidence type="ECO:0000256" key="1">
    <source>
        <dbReference type="ARBA" id="ARBA00008779"/>
    </source>
</evidence>
<dbReference type="GO" id="GO:0046872">
    <property type="term" value="F:metal ion binding"/>
    <property type="evidence" value="ECO:0007669"/>
    <property type="project" value="UniProtKB-KW"/>
</dbReference>
<keyword evidence="3 6" id="KW-0378">Hydrolase</keyword>
<feature type="domain" description="Sulfatase N-terminal" evidence="5">
    <location>
        <begin position="4"/>
        <end position="415"/>
    </location>
</feature>
<dbReference type="PANTHER" id="PTHR42693:SF33">
    <property type="entry name" value="ARYLSULFATASE"/>
    <property type="match status" value="1"/>
</dbReference>
<evidence type="ECO:0000313" key="7">
    <source>
        <dbReference type="Proteomes" id="UP000193077"/>
    </source>
</evidence>
<proteinExistence type="inferred from homology"/>
<protein>
    <submittedName>
        <fullName evidence="6">Arylsulfatase</fullName>
        <ecNumber evidence="6">3.1.6.1</ecNumber>
    </submittedName>
</protein>
<dbReference type="InterPro" id="IPR000917">
    <property type="entry name" value="Sulfatase_N"/>
</dbReference>
<dbReference type="CDD" id="cd16025">
    <property type="entry name" value="PAS_like"/>
    <property type="match status" value="1"/>
</dbReference>
<reference evidence="6 7" key="1">
    <citation type="submission" date="2017-03" db="EMBL/GenBank/DDBJ databases">
        <authorList>
            <person name="Afonso C.L."/>
            <person name="Miller P.J."/>
            <person name="Scott M.A."/>
            <person name="Spackman E."/>
            <person name="Goraichik I."/>
            <person name="Dimitrov K.M."/>
            <person name="Suarez D.L."/>
            <person name="Swayne D.E."/>
        </authorList>
    </citation>
    <scope>NUCLEOTIDE SEQUENCE [LARGE SCALE GENOMIC DNA]</scope>
    <source>
        <strain evidence="6 7">CECT 7639</strain>
    </source>
</reference>
<dbReference type="InterPro" id="IPR050738">
    <property type="entry name" value="Sulfatase"/>
</dbReference>
<dbReference type="EMBL" id="FWFO01000003">
    <property type="protein sequence ID" value="SLN59858.1"/>
    <property type="molecule type" value="Genomic_DNA"/>
</dbReference>
<organism evidence="6 7">
    <name type="scientific">Falsiruegeria litorea R37</name>
    <dbReference type="NCBI Taxonomy" id="1200284"/>
    <lineage>
        <taxon>Bacteria</taxon>
        <taxon>Pseudomonadati</taxon>
        <taxon>Pseudomonadota</taxon>
        <taxon>Alphaproteobacteria</taxon>
        <taxon>Rhodobacterales</taxon>
        <taxon>Roseobacteraceae</taxon>
        <taxon>Falsiruegeria</taxon>
    </lineage>
</organism>
<dbReference type="RefSeq" id="WP_085796954.1">
    <property type="nucleotide sequence ID" value="NZ_FWFO01000003.1"/>
</dbReference>
<evidence type="ECO:0000259" key="5">
    <source>
        <dbReference type="Pfam" id="PF00884"/>
    </source>
</evidence>
<name>A0A1Y5TBA4_9RHOB</name>
<dbReference type="PROSITE" id="PS00149">
    <property type="entry name" value="SULFATASE_2"/>
    <property type="match status" value="1"/>
</dbReference>
<dbReference type="GO" id="GO:0004065">
    <property type="term" value="F:arylsulfatase activity"/>
    <property type="evidence" value="ECO:0007669"/>
    <property type="project" value="UniProtKB-EC"/>
</dbReference>
<dbReference type="SUPFAM" id="SSF53649">
    <property type="entry name" value="Alkaline phosphatase-like"/>
    <property type="match status" value="1"/>
</dbReference>
<keyword evidence="4" id="KW-0106">Calcium</keyword>
<accession>A0A1Y5TBA4</accession>
<dbReference type="Gene3D" id="3.40.720.10">
    <property type="entry name" value="Alkaline Phosphatase, subunit A"/>
    <property type="match status" value="1"/>
</dbReference>
<evidence type="ECO:0000256" key="4">
    <source>
        <dbReference type="ARBA" id="ARBA00022837"/>
    </source>
</evidence>
<dbReference type="OrthoDB" id="9803751at2"/>
<dbReference type="Pfam" id="PF00884">
    <property type="entry name" value="Sulfatase"/>
    <property type="match status" value="1"/>
</dbReference>
<evidence type="ECO:0000256" key="3">
    <source>
        <dbReference type="ARBA" id="ARBA00022801"/>
    </source>
</evidence>
<dbReference type="InterPro" id="IPR017850">
    <property type="entry name" value="Alkaline_phosphatase_core_sf"/>
</dbReference>
<dbReference type="FunFam" id="3.40.720.10:FF:000047">
    <property type="entry name" value="Arylsulfatase"/>
    <property type="match status" value="1"/>
</dbReference>
<dbReference type="Proteomes" id="UP000193077">
    <property type="component" value="Unassembled WGS sequence"/>
</dbReference>
<gene>
    <name evidence="6" type="primary">atsA_5</name>
    <name evidence="6" type="ORF">TRL7639_03290</name>
</gene>
<comment type="similarity">
    <text evidence="1">Belongs to the sulfatase family.</text>
</comment>